<dbReference type="InterPro" id="IPR004027">
    <property type="entry name" value="SEC_C_motif"/>
</dbReference>
<evidence type="ECO:0000313" key="1">
    <source>
        <dbReference type="EMBL" id="MBP2622637.1"/>
    </source>
</evidence>
<dbReference type="Pfam" id="PF02810">
    <property type="entry name" value="SEC-C"/>
    <property type="match status" value="1"/>
</dbReference>
<reference evidence="1 2" key="1">
    <citation type="submission" date="2018-02" db="EMBL/GenBank/DDBJ databases">
        <title>Draft genome sequence of Streptococcus oricebi CCUG 70868T type strain.</title>
        <authorList>
            <person name="Mendez V."/>
            <person name="Salva-Serra F."/>
            <person name="Jaen-Luchoro D."/>
            <person name="Gonzales-Siles L."/>
            <person name="Karlsson R."/>
            <person name="Engstrom-Jakobsson H."/>
            <person name="Busquets A."/>
            <person name="Gomila M."/>
            <person name="Pineiro-Iglesias B."/>
            <person name="Bennasar-Figueras A."/>
            <person name="Seeger M."/>
            <person name="Moore E."/>
        </authorList>
    </citation>
    <scope>NUCLEOTIDE SEQUENCE [LARGE SCALE GENOMIC DNA]</scope>
    <source>
        <strain evidence="1 2">CCUG 70868</strain>
    </source>
</reference>
<keyword evidence="2" id="KW-1185">Reference proteome</keyword>
<evidence type="ECO:0008006" key="3">
    <source>
        <dbReference type="Google" id="ProtNLM"/>
    </source>
</evidence>
<dbReference type="Proteomes" id="UP001519296">
    <property type="component" value="Unassembled WGS sequence"/>
</dbReference>
<accession>A0ABS5B1C9</accession>
<comment type="caution">
    <text evidence="1">The sequence shown here is derived from an EMBL/GenBank/DDBJ whole genome shotgun (WGS) entry which is preliminary data.</text>
</comment>
<proteinExistence type="predicted"/>
<dbReference type="SUPFAM" id="SSF103642">
    <property type="entry name" value="Sec-C motif"/>
    <property type="match status" value="1"/>
</dbReference>
<dbReference type="Gene3D" id="3.10.450.50">
    <property type="match status" value="1"/>
</dbReference>
<name>A0ABS5B1C9_9STRE</name>
<sequence>MTKNDFIVCKTCGEVINLRIQMGYYDIPFNISCPECQTQISGFVELNPYRVELVNADSYKGDNPEFPYWCSELSSELNTRKFYKRKALLDSMSPFISQIQLFSSEEQSLKYLKISENVRYFSDYVKNGELTNLIRLFNLFWNQKQKYLYPEIEKEIRLKELPTPLVLSQVNNKIDSIMILHQLLLTTTGIGSVLGQSILEQYSELGRKILEPRYKESVLSYIKYIDNEIDDIEKKAFILLDDLSKIYPQLIPVVVLVNLNKYDSVNQDLYGITTANYQELKKFYVESYEWILRNINIIIALNNIFVRGDFQKCLQDRNYQNNLEKVRNKYNEFSNYLDDKEPFSTPTGNLNNNIRNAIQHYNDHIDYVTQVITFEDARGNRMNKVRISLMDFAKLCLENFSLVFYILEILYNFRKLQLLEVGIIPTLFQDEEKEKYSSPQYFKTPRKSLKIPRNSTCPCGSGKKYKKCCGAKTRR</sequence>
<organism evidence="1 2">
    <name type="scientific">Streptococcus oricebi</name>
    <dbReference type="NCBI Taxonomy" id="1547447"/>
    <lineage>
        <taxon>Bacteria</taxon>
        <taxon>Bacillati</taxon>
        <taxon>Bacillota</taxon>
        <taxon>Bacilli</taxon>
        <taxon>Lactobacillales</taxon>
        <taxon>Streptococcaceae</taxon>
        <taxon>Streptococcus</taxon>
    </lineage>
</organism>
<protein>
    <recommendedName>
        <fullName evidence="3">Zinc chelation protein SecC</fullName>
    </recommendedName>
</protein>
<dbReference type="RefSeq" id="WP_209626690.1">
    <property type="nucleotide sequence ID" value="NZ_PRDG01000001.1"/>
</dbReference>
<evidence type="ECO:0000313" key="2">
    <source>
        <dbReference type="Proteomes" id="UP001519296"/>
    </source>
</evidence>
<gene>
    <name evidence="1" type="ORF">C4K46_01635</name>
</gene>
<dbReference type="EMBL" id="PRDG01000001">
    <property type="protein sequence ID" value="MBP2622637.1"/>
    <property type="molecule type" value="Genomic_DNA"/>
</dbReference>